<dbReference type="PANTHER" id="PTHR13142">
    <property type="entry name" value="INNER CENTROMERE PROTEIN"/>
    <property type="match status" value="1"/>
</dbReference>
<evidence type="ECO:0000256" key="4">
    <source>
        <dbReference type="ARBA" id="ARBA00022490"/>
    </source>
</evidence>
<dbReference type="InterPro" id="IPR003034">
    <property type="entry name" value="SAP_dom"/>
</dbReference>
<evidence type="ECO:0000256" key="5">
    <source>
        <dbReference type="ARBA" id="ARBA00023212"/>
    </source>
</evidence>
<feature type="compositionally biased region" description="Polar residues" evidence="7">
    <location>
        <begin position="364"/>
        <end position="373"/>
    </location>
</feature>
<organism evidence="9 10">
    <name type="scientific">Fistulifera solaris</name>
    <name type="common">Oleaginous diatom</name>
    <dbReference type="NCBI Taxonomy" id="1519565"/>
    <lineage>
        <taxon>Eukaryota</taxon>
        <taxon>Sar</taxon>
        <taxon>Stramenopiles</taxon>
        <taxon>Ochrophyta</taxon>
        <taxon>Bacillariophyta</taxon>
        <taxon>Bacillariophyceae</taxon>
        <taxon>Bacillariophycidae</taxon>
        <taxon>Naviculales</taxon>
        <taxon>Naviculaceae</taxon>
        <taxon>Fistulifera</taxon>
    </lineage>
</organism>
<comment type="similarity">
    <text evidence="3">Belongs to the INCENP family.</text>
</comment>
<comment type="caution">
    <text evidence="9">The sequence shown here is derived from an EMBL/GenBank/DDBJ whole genome shotgun (WGS) entry which is preliminary data.</text>
</comment>
<dbReference type="Gene3D" id="1.10.720.30">
    <property type="entry name" value="SAP domain"/>
    <property type="match status" value="1"/>
</dbReference>
<evidence type="ECO:0000256" key="7">
    <source>
        <dbReference type="SAM" id="MobiDB-lite"/>
    </source>
</evidence>
<dbReference type="Proteomes" id="UP000198406">
    <property type="component" value="Unassembled WGS sequence"/>
</dbReference>
<feature type="region of interest" description="Disordered" evidence="7">
    <location>
        <begin position="355"/>
        <end position="382"/>
    </location>
</feature>
<dbReference type="GO" id="GO:0005819">
    <property type="term" value="C:spindle"/>
    <property type="evidence" value="ECO:0007669"/>
    <property type="project" value="UniProtKB-SubCell"/>
</dbReference>
<gene>
    <name evidence="9" type="ORF">FisN_20Lh179</name>
</gene>
<keyword evidence="4" id="KW-0963">Cytoplasm</keyword>
<evidence type="ECO:0000256" key="2">
    <source>
        <dbReference type="ARBA" id="ARBA00004186"/>
    </source>
</evidence>
<dbReference type="Gene3D" id="6.10.250.2990">
    <property type="match status" value="1"/>
</dbReference>
<feature type="region of interest" description="Disordered" evidence="7">
    <location>
        <begin position="145"/>
        <end position="168"/>
    </location>
</feature>
<dbReference type="InterPro" id="IPR036361">
    <property type="entry name" value="SAP_dom_sf"/>
</dbReference>
<dbReference type="PROSITE" id="PS50800">
    <property type="entry name" value="SAP"/>
    <property type="match status" value="1"/>
</dbReference>
<feature type="domain" description="SAP" evidence="8">
    <location>
        <begin position="105"/>
        <end position="139"/>
    </location>
</feature>
<evidence type="ECO:0000256" key="6">
    <source>
        <dbReference type="ARBA" id="ARBA00023242"/>
    </source>
</evidence>
<dbReference type="InParanoid" id="A0A1Z5KRZ7"/>
<protein>
    <recommendedName>
        <fullName evidence="8">SAP domain-containing protein</fullName>
    </recommendedName>
</protein>
<sequence>MRARNKNSDLEAASAIVNGLHNESVAFSHRLDTLTMNISSLMKKRLEESKQKILSSSGTKRTHPGMKPTDRSSIVRSPVYKKQKATTPCESLSESEDFDSFVKRIKAMRKAELVAALESRGLCSIGKKDDLVNRLVDDFLTHQTQSKQAKMSSDPATKVSDGHDPVQSVMNRKDSTIMTDVKVVEHPMLEISSPNIKRQGIPEKKPVSVLKQMFESKAYKANLKETAMEDAKENSPTQLEKDIKEPKSPIRTFKAAMNTALSVLSIEKHRVISSSPKSADASRPLSPKFQHSTLSREPQQDAIGSHGRIPVGYLSASKVGSVSALNAFKASKTSYLQAGQARMAFNFEKQREMREQSKPIPSKSLYTPTQLPALSSAPDTEHDMKRKQKLAEIRAAAAEKTLKPGPVLDAYKAQKELASQALANSAVKVVSSQKSTFRSLLASPDASCQYEISDKEDTDSESESDDECNKNLKKIPAWAGSQKLQEKLKKQLQPGGIDPDEIFGEVETCDLVAIFDNPRTRFKKRTSSGNWGKDRATMAEKLAYKRRMQYSTVTIA</sequence>
<accession>A0A1Z5KRZ7</accession>
<dbReference type="AlphaFoldDB" id="A0A1Z5KRZ7"/>
<keyword evidence="6" id="KW-0539">Nucleus</keyword>
<feature type="region of interest" description="Disordered" evidence="7">
    <location>
        <begin position="274"/>
        <end position="306"/>
    </location>
</feature>
<dbReference type="EMBL" id="BDSP01000283">
    <property type="protein sequence ID" value="GAX28875.1"/>
    <property type="molecule type" value="Genomic_DNA"/>
</dbReference>
<keyword evidence="5" id="KW-0206">Cytoskeleton</keyword>
<evidence type="ECO:0000313" key="10">
    <source>
        <dbReference type="Proteomes" id="UP000198406"/>
    </source>
</evidence>
<dbReference type="GO" id="GO:0005634">
    <property type="term" value="C:nucleus"/>
    <property type="evidence" value="ECO:0007669"/>
    <property type="project" value="UniProtKB-SubCell"/>
</dbReference>
<feature type="region of interest" description="Disordered" evidence="7">
    <location>
        <begin position="49"/>
        <end position="75"/>
    </location>
</feature>
<dbReference type="OrthoDB" id="6123at2759"/>
<dbReference type="Pfam" id="PF03941">
    <property type="entry name" value="INCENP_ARK-bind"/>
    <property type="match status" value="1"/>
</dbReference>
<evidence type="ECO:0000256" key="3">
    <source>
        <dbReference type="ARBA" id="ARBA00010042"/>
    </source>
</evidence>
<proteinExistence type="inferred from homology"/>
<feature type="compositionally biased region" description="Polar residues" evidence="7">
    <location>
        <begin position="145"/>
        <end position="155"/>
    </location>
</feature>
<evidence type="ECO:0000313" key="9">
    <source>
        <dbReference type="EMBL" id="GAX28875.1"/>
    </source>
</evidence>
<dbReference type="Pfam" id="PF02037">
    <property type="entry name" value="SAP"/>
    <property type="match status" value="1"/>
</dbReference>
<evidence type="ECO:0000256" key="1">
    <source>
        <dbReference type="ARBA" id="ARBA00004123"/>
    </source>
</evidence>
<evidence type="ECO:0000259" key="8">
    <source>
        <dbReference type="PROSITE" id="PS50800"/>
    </source>
</evidence>
<dbReference type="InterPro" id="IPR005635">
    <property type="entry name" value="Inner_centromere_prot_ARK-bd"/>
</dbReference>
<reference evidence="9 10" key="1">
    <citation type="journal article" date="2015" name="Plant Cell">
        <title>Oil accumulation by the oleaginous diatom Fistulifera solaris as revealed by the genome and transcriptome.</title>
        <authorList>
            <person name="Tanaka T."/>
            <person name="Maeda Y."/>
            <person name="Veluchamy A."/>
            <person name="Tanaka M."/>
            <person name="Abida H."/>
            <person name="Marechal E."/>
            <person name="Bowler C."/>
            <person name="Muto M."/>
            <person name="Sunaga Y."/>
            <person name="Tanaka M."/>
            <person name="Yoshino T."/>
            <person name="Taniguchi T."/>
            <person name="Fukuda Y."/>
            <person name="Nemoto M."/>
            <person name="Matsumoto M."/>
            <person name="Wong P.S."/>
            <person name="Aburatani S."/>
            <person name="Fujibuchi W."/>
        </authorList>
    </citation>
    <scope>NUCLEOTIDE SEQUENCE [LARGE SCALE GENOMIC DNA]</scope>
    <source>
        <strain evidence="9 10">JPCC DA0580</strain>
    </source>
</reference>
<keyword evidence="10" id="KW-1185">Reference proteome</keyword>
<name>A0A1Z5KRZ7_FISSO</name>
<comment type="subcellular location">
    <subcellularLocation>
        <location evidence="2">Cytoplasm</location>
        <location evidence="2">Cytoskeleton</location>
        <location evidence="2">Spindle</location>
    </subcellularLocation>
    <subcellularLocation>
        <location evidence="1">Nucleus</location>
    </subcellularLocation>
</comment>